<dbReference type="AlphaFoldDB" id="A0A1R0XEQ9"/>
<dbReference type="EMBL" id="MKQP01000011">
    <property type="protein sequence ID" value="OMD33560.1"/>
    <property type="molecule type" value="Genomic_DNA"/>
</dbReference>
<sequence>MAQAIEIGYALDRRTGNFIVTKIDHIFPARSRFHRQQIVVLPNAFFRALPSVDRRSVANVIDITANQAHELGFIVREKSEVAAYGFAVTA</sequence>
<evidence type="ECO:0000313" key="2">
    <source>
        <dbReference type="Proteomes" id="UP000187465"/>
    </source>
</evidence>
<name>A0A1R0XEQ9_9BACL</name>
<protein>
    <submittedName>
        <fullName evidence="1">Uncharacterized protein</fullName>
    </submittedName>
</protein>
<comment type="caution">
    <text evidence="1">The sequence shown here is derived from an EMBL/GenBank/DDBJ whole genome shotgun (WGS) entry which is preliminary data.</text>
</comment>
<proteinExistence type="predicted"/>
<dbReference type="Proteomes" id="UP000187465">
    <property type="component" value="Unassembled WGS sequence"/>
</dbReference>
<organism evidence="1 2">
    <name type="scientific">Paenibacillus odorifer</name>
    <dbReference type="NCBI Taxonomy" id="189426"/>
    <lineage>
        <taxon>Bacteria</taxon>
        <taxon>Bacillati</taxon>
        <taxon>Bacillota</taxon>
        <taxon>Bacilli</taxon>
        <taxon>Bacillales</taxon>
        <taxon>Paenibacillaceae</taxon>
        <taxon>Paenibacillus</taxon>
    </lineage>
</organism>
<gene>
    <name evidence="1" type="ORF">BJP51_12305</name>
</gene>
<reference evidence="1 2" key="1">
    <citation type="submission" date="2016-10" db="EMBL/GenBank/DDBJ databases">
        <title>Paenibacillus species isolates.</title>
        <authorList>
            <person name="Beno S.M."/>
        </authorList>
    </citation>
    <scope>NUCLEOTIDE SEQUENCE [LARGE SCALE GENOMIC DNA]</scope>
    <source>
        <strain evidence="1 2">FSL H7-0604</strain>
    </source>
</reference>
<accession>A0A1R0XEQ9</accession>
<evidence type="ECO:0000313" key="1">
    <source>
        <dbReference type="EMBL" id="OMD33560.1"/>
    </source>
</evidence>
<dbReference type="RefSeq" id="WP_076178967.1">
    <property type="nucleotide sequence ID" value="NZ_MKQP01000011.1"/>
</dbReference>